<feature type="domain" description="AN1-type" evidence="7">
    <location>
        <begin position="89"/>
        <end position="135"/>
    </location>
</feature>
<reference evidence="8 9" key="1">
    <citation type="submission" date="2024-02" db="EMBL/GenBank/DDBJ databases">
        <authorList>
            <person name="Vignale AGUSTIN F."/>
            <person name="Sosa J E."/>
            <person name="Modenutti C."/>
        </authorList>
    </citation>
    <scope>NUCLEOTIDE SEQUENCE [LARGE SCALE GENOMIC DNA]</scope>
</reference>
<dbReference type="Gene3D" id="1.20.5.4770">
    <property type="match status" value="1"/>
</dbReference>
<comment type="caution">
    <text evidence="8">The sequence shown here is derived from an EMBL/GenBank/DDBJ whole genome shotgun (WGS) entry which is preliminary data.</text>
</comment>
<sequence length="155" mass="17098">MDSQNRVNKVDDTKAYGQENPRLCAKGCGFYGTPATHNLCSKCYQQYLREEITEYLNQTVSVHAPPTNPFPSVPKNAVDSTVTASVEAPIVKNRCQCCKKKVGVMGFGCRCGGTFCGIHRFPEEHSCNFEYKVAGRGALAKENPVCKGDRLNTRI</sequence>
<gene>
    <name evidence="8" type="ORF">ILEXP_LOCUS2118</name>
</gene>
<evidence type="ECO:0000256" key="2">
    <source>
        <dbReference type="ARBA" id="ARBA00022723"/>
    </source>
</evidence>
<protein>
    <submittedName>
        <fullName evidence="8">Uncharacterized protein</fullName>
    </submittedName>
</protein>
<evidence type="ECO:0000256" key="5">
    <source>
        <dbReference type="PROSITE-ProRule" id="PRU00449"/>
    </source>
</evidence>
<dbReference type="PROSITE" id="PS51036">
    <property type="entry name" value="ZF_A20"/>
    <property type="match status" value="1"/>
</dbReference>
<evidence type="ECO:0000259" key="6">
    <source>
        <dbReference type="PROSITE" id="PS51036"/>
    </source>
</evidence>
<organism evidence="8 9">
    <name type="scientific">Ilex paraguariensis</name>
    <name type="common">yerba mate</name>
    <dbReference type="NCBI Taxonomy" id="185542"/>
    <lineage>
        <taxon>Eukaryota</taxon>
        <taxon>Viridiplantae</taxon>
        <taxon>Streptophyta</taxon>
        <taxon>Embryophyta</taxon>
        <taxon>Tracheophyta</taxon>
        <taxon>Spermatophyta</taxon>
        <taxon>Magnoliopsida</taxon>
        <taxon>eudicotyledons</taxon>
        <taxon>Gunneridae</taxon>
        <taxon>Pentapetalae</taxon>
        <taxon>asterids</taxon>
        <taxon>campanulids</taxon>
        <taxon>Aquifoliales</taxon>
        <taxon>Aquifoliaceae</taxon>
        <taxon>Ilex</taxon>
    </lineage>
</organism>
<dbReference type="EMBL" id="CAUOFW020000692">
    <property type="protein sequence ID" value="CAK9135187.1"/>
    <property type="molecule type" value="Genomic_DNA"/>
</dbReference>
<dbReference type="InterPro" id="IPR035896">
    <property type="entry name" value="AN1-like_Znf"/>
</dbReference>
<evidence type="ECO:0000313" key="8">
    <source>
        <dbReference type="EMBL" id="CAK9135187.1"/>
    </source>
</evidence>
<keyword evidence="9" id="KW-1185">Reference proteome</keyword>
<evidence type="ECO:0000259" key="7">
    <source>
        <dbReference type="PROSITE" id="PS51039"/>
    </source>
</evidence>
<dbReference type="FunFam" id="4.10.1110.10:FF:000001">
    <property type="entry name" value="Zinc finger AN1-type containing 6"/>
    <property type="match status" value="1"/>
</dbReference>
<name>A0ABC8QS19_9AQUA</name>
<keyword evidence="4" id="KW-0862">Zinc</keyword>
<dbReference type="InterPro" id="IPR050652">
    <property type="entry name" value="AN1_A20_ZnFinger"/>
</dbReference>
<dbReference type="PROSITE" id="PS51039">
    <property type="entry name" value="ZF_AN1"/>
    <property type="match status" value="1"/>
</dbReference>
<dbReference type="SMART" id="SM00259">
    <property type="entry name" value="ZnF_A20"/>
    <property type="match status" value="1"/>
</dbReference>
<evidence type="ECO:0000256" key="1">
    <source>
        <dbReference type="ARBA" id="ARBA00003732"/>
    </source>
</evidence>
<comment type="function">
    <text evidence="1">May be involved in environmental stress response.</text>
</comment>
<dbReference type="PANTHER" id="PTHR10634">
    <property type="entry name" value="AN1-TYPE ZINC FINGER PROTEIN"/>
    <property type="match status" value="1"/>
</dbReference>
<dbReference type="InterPro" id="IPR000058">
    <property type="entry name" value="Znf_AN1"/>
</dbReference>
<dbReference type="SUPFAM" id="SSF57716">
    <property type="entry name" value="Glucocorticoid receptor-like (DNA-binding domain)"/>
    <property type="match status" value="1"/>
</dbReference>
<keyword evidence="3 5" id="KW-0863">Zinc-finger</keyword>
<evidence type="ECO:0000313" key="9">
    <source>
        <dbReference type="Proteomes" id="UP001642360"/>
    </source>
</evidence>
<feature type="domain" description="A20-type" evidence="6">
    <location>
        <begin position="18"/>
        <end position="52"/>
    </location>
</feature>
<dbReference type="InterPro" id="IPR002653">
    <property type="entry name" value="Znf_A20"/>
</dbReference>
<dbReference type="Pfam" id="PF01428">
    <property type="entry name" value="zf-AN1"/>
    <property type="match status" value="1"/>
</dbReference>
<dbReference type="GO" id="GO:0008270">
    <property type="term" value="F:zinc ion binding"/>
    <property type="evidence" value="ECO:0007669"/>
    <property type="project" value="UniProtKB-KW"/>
</dbReference>
<accession>A0ABC8QS19</accession>
<dbReference type="AlphaFoldDB" id="A0ABC8QS19"/>
<dbReference type="SUPFAM" id="SSF118310">
    <property type="entry name" value="AN1-like Zinc finger"/>
    <property type="match status" value="1"/>
</dbReference>
<evidence type="ECO:0000256" key="3">
    <source>
        <dbReference type="ARBA" id="ARBA00022771"/>
    </source>
</evidence>
<proteinExistence type="predicted"/>
<dbReference type="Pfam" id="PF01754">
    <property type="entry name" value="zf-A20"/>
    <property type="match status" value="1"/>
</dbReference>
<dbReference type="Proteomes" id="UP001642360">
    <property type="component" value="Unassembled WGS sequence"/>
</dbReference>
<dbReference type="Gene3D" id="4.10.1110.10">
    <property type="entry name" value="AN1-like Zinc finger"/>
    <property type="match status" value="1"/>
</dbReference>
<evidence type="ECO:0000256" key="4">
    <source>
        <dbReference type="ARBA" id="ARBA00022833"/>
    </source>
</evidence>
<keyword evidence="2" id="KW-0479">Metal-binding</keyword>
<dbReference type="SMART" id="SM00154">
    <property type="entry name" value="ZnF_AN1"/>
    <property type="match status" value="1"/>
</dbReference>
<dbReference type="PANTHER" id="PTHR10634:SF124">
    <property type="entry name" value="ZINC FINGER A20 AND AN1 DOMAIN-CONTAINING STRESS-ASSOCIATED PROTEIN 8-RELATED"/>
    <property type="match status" value="1"/>
</dbReference>